<dbReference type="RefSeq" id="XP_023165103.2">
    <property type="nucleotide sequence ID" value="XM_023309335.2"/>
</dbReference>
<feature type="signal peptide" evidence="1">
    <location>
        <begin position="1"/>
        <end position="30"/>
    </location>
</feature>
<reference evidence="3" key="1">
    <citation type="submission" date="2025-08" db="UniProtKB">
        <authorList>
            <consortium name="RefSeq"/>
        </authorList>
    </citation>
    <scope>IDENTIFICATION</scope>
    <source>
        <strain evidence="3">15085-1641.00</strain>
        <tissue evidence="3">Whole body</tissue>
    </source>
</reference>
<dbReference type="OMA" id="GAHCRKE"/>
<keyword evidence="2" id="KW-1185">Reference proteome</keyword>
<sequence length="156" mass="17240">MLSIQMKPVLRIAVPVLLLWMHFSLATCDANDVLNKTYKTYPIAAESTTTEHSKVSDESKLVAGLPLQKNATSQFPVHKSQKMHQIKKLDENSDLPTVRSVPMEKAAATEQPKEMEVEISKIDAPIAEIGPRITLDSLPICGEGLKLFGNNCRKEA</sequence>
<keyword evidence="1" id="KW-0732">Signal</keyword>
<dbReference type="OrthoDB" id="7873083at2759"/>
<gene>
    <name evidence="3" type="primary">LOC111595547</name>
</gene>
<dbReference type="KEGG" id="dhe:111595547"/>
<evidence type="ECO:0000313" key="2">
    <source>
        <dbReference type="Proteomes" id="UP000504633"/>
    </source>
</evidence>
<proteinExistence type="predicted"/>
<feature type="chain" id="PRO_5026672021" evidence="1">
    <location>
        <begin position="31"/>
        <end position="156"/>
    </location>
</feature>
<protein>
    <submittedName>
        <fullName evidence="3">Uncharacterized protein LOC111595547</fullName>
    </submittedName>
</protein>
<evidence type="ECO:0000256" key="1">
    <source>
        <dbReference type="SAM" id="SignalP"/>
    </source>
</evidence>
<accession>A0A6J1LHI5</accession>
<dbReference type="GeneID" id="111595547"/>
<organism evidence="2 3">
    <name type="scientific">Drosophila hydei</name>
    <name type="common">Fruit fly</name>
    <dbReference type="NCBI Taxonomy" id="7224"/>
    <lineage>
        <taxon>Eukaryota</taxon>
        <taxon>Metazoa</taxon>
        <taxon>Ecdysozoa</taxon>
        <taxon>Arthropoda</taxon>
        <taxon>Hexapoda</taxon>
        <taxon>Insecta</taxon>
        <taxon>Pterygota</taxon>
        <taxon>Neoptera</taxon>
        <taxon>Endopterygota</taxon>
        <taxon>Diptera</taxon>
        <taxon>Brachycera</taxon>
        <taxon>Muscomorpha</taxon>
        <taxon>Ephydroidea</taxon>
        <taxon>Drosophilidae</taxon>
        <taxon>Drosophila</taxon>
    </lineage>
</organism>
<dbReference type="AlphaFoldDB" id="A0A6J1LHI5"/>
<evidence type="ECO:0000313" key="3">
    <source>
        <dbReference type="RefSeq" id="XP_023165103.2"/>
    </source>
</evidence>
<name>A0A6J1LHI5_DROHY</name>
<dbReference type="Proteomes" id="UP000504633">
    <property type="component" value="Unplaced"/>
</dbReference>